<reference evidence="7 8" key="1">
    <citation type="submission" date="2024-09" db="EMBL/GenBank/DDBJ databases">
        <authorList>
            <person name="Sun Q."/>
            <person name="Mori K."/>
        </authorList>
    </citation>
    <scope>NUCLEOTIDE SEQUENCE [LARGE SCALE GENOMIC DNA]</scope>
    <source>
        <strain evidence="7 8">CCM 7468</strain>
    </source>
</reference>
<evidence type="ECO:0000313" key="7">
    <source>
        <dbReference type="EMBL" id="MFC0389597.1"/>
    </source>
</evidence>
<dbReference type="Gene3D" id="1.10.155.10">
    <property type="entry name" value="Chemotaxis receptor methyltransferase CheR, N-terminal domain"/>
    <property type="match status" value="1"/>
</dbReference>
<dbReference type="CDD" id="cd02440">
    <property type="entry name" value="AdoMet_MTases"/>
    <property type="match status" value="1"/>
</dbReference>
<dbReference type="SUPFAM" id="SSF53335">
    <property type="entry name" value="S-adenosyl-L-methionine-dependent methyltransferases"/>
    <property type="match status" value="1"/>
</dbReference>
<dbReference type="PROSITE" id="PS50123">
    <property type="entry name" value="CHER"/>
    <property type="match status" value="1"/>
</dbReference>
<dbReference type="RefSeq" id="WP_377057113.1">
    <property type="nucleotide sequence ID" value="NZ_JBHLVZ010000114.1"/>
</dbReference>
<dbReference type="PANTHER" id="PTHR24422:SF10">
    <property type="entry name" value="CHEMOTAXIS PROTEIN METHYLTRANSFERASE 2"/>
    <property type="match status" value="1"/>
</dbReference>
<dbReference type="InterPro" id="IPR022642">
    <property type="entry name" value="CheR_C"/>
</dbReference>
<gene>
    <name evidence="7" type="ORF">ACFFIC_29225</name>
</gene>
<name>A0ABV6J1B1_9PROT</name>
<keyword evidence="8" id="KW-1185">Reference proteome</keyword>
<evidence type="ECO:0000313" key="8">
    <source>
        <dbReference type="Proteomes" id="UP001589789"/>
    </source>
</evidence>
<dbReference type="PANTHER" id="PTHR24422">
    <property type="entry name" value="CHEMOTAXIS PROTEIN METHYLTRANSFERASE"/>
    <property type="match status" value="1"/>
</dbReference>
<proteinExistence type="predicted"/>
<evidence type="ECO:0000256" key="4">
    <source>
        <dbReference type="ARBA" id="ARBA00022679"/>
    </source>
</evidence>
<protein>
    <recommendedName>
        <fullName evidence="2">protein-glutamate O-methyltransferase</fullName>
        <ecNumber evidence="2">2.1.1.80</ecNumber>
    </recommendedName>
</protein>
<dbReference type="PRINTS" id="PR00996">
    <property type="entry name" value="CHERMTFRASE"/>
</dbReference>
<dbReference type="InterPro" id="IPR036804">
    <property type="entry name" value="CheR_N_sf"/>
</dbReference>
<dbReference type="InterPro" id="IPR022641">
    <property type="entry name" value="CheR_N"/>
</dbReference>
<sequence length="283" mass="31491">MSGPGAGSGAPLGAEELLRLCDFLYRRTGMSYGEGKRYYIERRVAQRIAASGAGSFADYMGLLRASPAEAARLVNSFTVNETYFWREEHQLRCLGRAILPEIVAGRGPGDLVRIWSNPCSTGEEPYSIAIWLLENWPMVDAYNIDIAASDIDGDAVRAAEEGFFGDRSLSRLPAELLRRYFGPREDGRRRIIQDLRESVHFGTANLVDAASMAAAGRFDVVFCRNVLIYFDEASRQMAAQTLFDALAPGGFLLLGHTESMTRISDRFLVRRFDEAIVYQRPPA</sequence>
<dbReference type="GO" id="GO:0032259">
    <property type="term" value="P:methylation"/>
    <property type="evidence" value="ECO:0007669"/>
    <property type="project" value="UniProtKB-KW"/>
</dbReference>
<feature type="domain" description="CheR-type methyltransferase" evidence="6">
    <location>
        <begin position="11"/>
        <end position="273"/>
    </location>
</feature>
<dbReference type="InterPro" id="IPR050903">
    <property type="entry name" value="Bact_Chemotaxis_MeTrfase"/>
</dbReference>
<dbReference type="Gene3D" id="3.40.50.150">
    <property type="entry name" value="Vaccinia Virus protein VP39"/>
    <property type="match status" value="1"/>
</dbReference>
<keyword evidence="3 7" id="KW-0489">Methyltransferase</keyword>
<dbReference type="Pfam" id="PF03705">
    <property type="entry name" value="CheR_N"/>
    <property type="match status" value="1"/>
</dbReference>
<evidence type="ECO:0000256" key="2">
    <source>
        <dbReference type="ARBA" id="ARBA00012534"/>
    </source>
</evidence>
<dbReference type="InterPro" id="IPR029063">
    <property type="entry name" value="SAM-dependent_MTases_sf"/>
</dbReference>
<evidence type="ECO:0000256" key="5">
    <source>
        <dbReference type="ARBA" id="ARBA00022691"/>
    </source>
</evidence>
<keyword evidence="5" id="KW-0949">S-adenosyl-L-methionine</keyword>
<evidence type="ECO:0000259" key="6">
    <source>
        <dbReference type="PROSITE" id="PS50123"/>
    </source>
</evidence>
<dbReference type="Pfam" id="PF01739">
    <property type="entry name" value="CheR"/>
    <property type="match status" value="1"/>
</dbReference>
<dbReference type="SUPFAM" id="SSF47757">
    <property type="entry name" value="Chemotaxis receptor methyltransferase CheR, N-terminal domain"/>
    <property type="match status" value="1"/>
</dbReference>
<evidence type="ECO:0000256" key="1">
    <source>
        <dbReference type="ARBA" id="ARBA00001541"/>
    </source>
</evidence>
<dbReference type="SMART" id="SM00138">
    <property type="entry name" value="MeTrc"/>
    <property type="match status" value="1"/>
</dbReference>
<organism evidence="7 8">
    <name type="scientific">Muricoccus vinaceus</name>
    <dbReference type="NCBI Taxonomy" id="424704"/>
    <lineage>
        <taxon>Bacteria</taxon>
        <taxon>Pseudomonadati</taxon>
        <taxon>Pseudomonadota</taxon>
        <taxon>Alphaproteobacteria</taxon>
        <taxon>Acetobacterales</taxon>
        <taxon>Roseomonadaceae</taxon>
        <taxon>Muricoccus</taxon>
    </lineage>
</organism>
<accession>A0ABV6J1B1</accession>
<dbReference type="EC" id="2.1.1.80" evidence="2"/>
<dbReference type="Proteomes" id="UP001589789">
    <property type="component" value="Unassembled WGS sequence"/>
</dbReference>
<evidence type="ECO:0000256" key="3">
    <source>
        <dbReference type="ARBA" id="ARBA00022603"/>
    </source>
</evidence>
<dbReference type="InterPro" id="IPR000780">
    <property type="entry name" value="CheR_MeTrfase"/>
</dbReference>
<comment type="caution">
    <text evidence="7">The sequence shown here is derived from an EMBL/GenBank/DDBJ whole genome shotgun (WGS) entry which is preliminary data.</text>
</comment>
<dbReference type="EMBL" id="JBHLVZ010000114">
    <property type="protein sequence ID" value="MFC0389597.1"/>
    <property type="molecule type" value="Genomic_DNA"/>
</dbReference>
<comment type="catalytic activity">
    <reaction evidence="1">
        <text>L-glutamyl-[protein] + S-adenosyl-L-methionine = [protein]-L-glutamate 5-O-methyl ester + S-adenosyl-L-homocysteine</text>
        <dbReference type="Rhea" id="RHEA:24452"/>
        <dbReference type="Rhea" id="RHEA-COMP:10208"/>
        <dbReference type="Rhea" id="RHEA-COMP:10311"/>
        <dbReference type="ChEBI" id="CHEBI:29973"/>
        <dbReference type="ChEBI" id="CHEBI:57856"/>
        <dbReference type="ChEBI" id="CHEBI:59789"/>
        <dbReference type="ChEBI" id="CHEBI:82795"/>
        <dbReference type="EC" id="2.1.1.80"/>
    </reaction>
</comment>
<dbReference type="GO" id="GO:0008168">
    <property type="term" value="F:methyltransferase activity"/>
    <property type="evidence" value="ECO:0007669"/>
    <property type="project" value="UniProtKB-KW"/>
</dbReference>
<keyword evidence="4" id="KW-0808">Transferase</keyword>